<evidence type="ECO:0000313" key="2">
    <source>
        <dbReference type="Proteomes" id="UP000095767"/>
    </source>
</evidence>
<sequence>LSSGYRGVAYHLNTSKTQYLGFLHPKDWNRGLYESFVYTPCMIRH</sequence>
<organism evidence="1 2">
    <name type="scientific">Dichanthelium oligosanthes</name>
    <dbReference type="NCBI Taxonomy" id="888268"/>
    <lineage>
        <taxon>Eukaryota</taxon>
        <taxon>Viridiplantae</taxon>
        <taxon>Streptophyta</taxon>
        <taxon>Embryophyta</taxon>
        <taxon>Tracheophyta</taxon>
        <taxon>Spermatophyta</taxon>
        <taxon>Magnoliopsida</taxon>
        <taxon>Liliopsida</taxon>
        <taxon>Poales</taxon>
        <taxon>Poaceae</taxon>
        <taxon>PACMAD clade</taxon>
        <taxon>Panicoideae</taxon>
        <taxon>Panicodae</taxon>
        <taxon>Paniceae</taxon>
        <taxon>Dichantheliinae</taxon>
        <taxon>Dichanthelium</taxon>
    </lineage>
</organism>
<comment type="caution">
    <text evidence="1">The sequence shown here is derived from an EMBL/GenBank/DDBJ whole genome shotgun (WGS) entry which is preliminary data.</text>
</comment>
<feature type="non-terminal residue" evidence="1">
    <location>
        <position position="1"/>
    </location>
</feature>
<proteinExistence type="predicted"/>
<reference evidence="1 2" key="1">
    <citation type="submission" date="2016-09" db="EMBL/GenBank/DDBJ databases">
        <title>The draft genome of Dichanthelium oligosanthes: A C3 panicoid grass species.</title>
        <authorList>
            <person name="Studer A.J."/>
            <person name="Schnable J.C."/>
            <person name="Brutnell T.P."/>
        </authorList>
    </citation>
    <scope>NUCLEOTIDE SEQUENCE [LARGE SCALE GENOMIC DNA]</scope>
    <source>
        <strain evidence="2">cv. Kellogg 1175</strain>
        <tissue evidence="1">Leaf</tissue>
    </source>
</reference>
<name>A0A1E5UNZ4_9POAL</name>
<gene>
    <name evidence="1" type="ORF">BAE44_0024448</name>
</gene>
<accession>A0A1E5UNZ4</accession>
<keyword evidence="2" id="KW-1185">Reference proteome</keyword>
<dbReference type="EMBL" id="LWDX02069699">
    <property type="protein sequence ID" value="OEL14538.1"/>
    <property type="molecule type" value="Genomic_DNA"/>
</dbReference>
<dbReference type="AlphaFoldDB" id="A0A1E5UNZ4"/>
<evidence type="ECO:0000313" key="1">
    <source>
        <dbReference type="EMBL" id="OEL14538.1"/>
    </source>
</evidence>
<dbReference type="Proteomes" id="UP000095767">
    <property type="component" value="Unassembled WGS sequence"/>
</dbReference>
<protein>
    <submittedName>
        <fullName evidence="1">Uncharacterized protein</fullName>
    </submittedName>
</protein>